<dbReference type="eggNOG" id="KOG0715">
    <property type="taxonomic scope" value="Eukaryota"/>
</dbReference>
<sequence>MSQCNWQEGVSSPRVAIGMVGVCWRGHQVRSIVSFRNPNNKPRYSLPSFFSPLVDSSASNGTERWFRVNQRRTLVKAANWIEPKSPYETLELERDADEEEIKVTRLVKKGTGKTTLAIGDGANDVGMIQEVDIGVGQNPTLTLDQDCNCSCQALQERDHKTFPQLEDKFLLVYKKVRLQTRKLKTTYKASRPNLFM</sequence>
<dbReference type="PANTHER" id="PTHR24092">
    <property type="entry name" value="PROBABLE PHOSPHOLIPID-TRANSPORTING ATPASE"/>
    <property type="match status" value="1"/>
</dbReference>
<gene>
    <name evidence="1" type="ORF">L484_013951</name>
</gene>
<dbReference type="InterPro" id="IPR023214">
    <property type="entry name" value="HAD_sf"/>
</dbReference>
<evidence type="ECO:0000313" key="2">
    <source>
        <dbReference type="Proteomes" id="UP000030645"/>
    </source>
</evidence>
<evidence type="ECO:0000313" key="1">
    <source>
        <dbReference type="EMBL" id="EXB42929.1"/>
    </source>
</evidence>
<keyword evidence="2" id="KW-1185">Reference proteome</keyword>
<dbReference type="GO" id="GO:0045332">
    <property type="term" value="P:phospholipid translocation"/>
    <property type="evidence" value="ECO:0007669"/>
    <property type="project" value="TreeGrafter"/>
</dbReference>
<name>W9R997_9ROSA</name>
<dbReference type="EMBL" id="KE343829">
    <property type="protein sequence ID" value="EXB42929.1"/>
    <property type="molecule type" value="Genomic_DNA"/>
</dbReference>
<dbReference type="SUPFAM" id="SSF56784">
    <property type="entry name" value="HAD-like"/>
    <property type="match status" value="1"/>
</dbReference>
<dbReference type="STRING" id="981085.W9R997"/>
<accession>W9R997</accession>
<dbReference type="GO" id="GO:0005886">
    <property type="term" value="C:plasma membrane"/>
    <property type="evidence" value="ECO:0007669"/>
    <property type="project" value="TreeGrafter"/>
</dbReference>
<proteinExistence type="predicted"/>
<dbReference type="InterPro" id="IPR036412">
    <property type="entry name" value="HAD-like_sf"/>
</dbReference>
<dbReference type="Gene3D" id="3.40.50.1000">
    <property type="entry name" value="HAD superfamily/HAD-like"/>
    <property type="match status" value="1"/>
</dbReference>
<reference evidence="2" key="1">
    <citation type="submission" date="2013-01" db="EMBL/GenBank/DDBJ databases">
        <title>Draft Genome Sequence of a Mulberry Tree, Morus notabilis C.K. Schneid.</title>
        <authorList>
            <person name="He N."/>
            <person name="Zhao S."/>
        </authorList>
    </citation>
    <scope>NUCLEOTIDE SEQUENCE</scope>
</reference>
<dbReference type="AlphaFoldDB" id="W9R997"/>
<dbReference type="GO" id="GO:0140326">
    <property type="term" value="F:ATPase-coupled intramembrane lipid transporter activity"/>
    <property type="evidence" value="ECO:0007669"/>
    <property type="project" value="TreeGrafter"/>
</dbReference>
<organism evidence="1 2">
    <name type="scientific">Morus notabilis</name>
    <dbReference type="NCBI Taxonomy" id="981085"/>
    <lineage>
        <taxon>Eukaryota</taxon>
        <taxon>Viridiplantae</taxon>
        <taxon>Streptophyta</taxon>
        <taxon>Embryophyta</taxon>
        <taxon>Tracheophyta</taxon>
        <taxon>Spermatophyta</taxon>
        <taxon>Magnoliopsida</taxon>
        <taxon>eudicotyledons</taxon>
        <taxon>Gunneridae</taxon>
        <taxon>Pentapetalae</taxon>
        <taxon>rosids</taxon>
        <taxon>fabids</taxon>
        <taxon>Rosales</taxon>
        <taxon>Moraceae</taxon>
        <taxon>Moreae</taxon>
        <taxon>Morus</taxon>
    </lineage>
</organism>
<dbReference type="Proteomes" id="UP000030645">
    <property type="component" value="Unassembled WGS sequence"/>
</dbReference>
<dbReference type="PANTHER" id="PTHR24092:SF150">
    <property type="entry name" value="PHOSPHOLIPID-TRANSPORTING ATPASE"/>
    <property type="match status" value="1"/>
</dbReference>
<protein>
    <submittedName>
        <fullName evidence="1">Uncharacterized protein</fullName>
    </submittedName>
</protein>